<feature type="compositionally biased region" description="Low complexity" evidence="1">
    <location>
        <begin position="61"/>
        <end position="73"/>
    </location>
</feature>
<dbReference type="EMBL" id="FJOF01000004">
    <property type="protein sequence ID" value="CZR40547.1"/>
    <property type="molecule type" value="Genomic_DNA"/>
</dbReference>
<evidence type="ECO:0000313" key="2">
    <source>
        <dbReference type="EMBL" id="CZR40547.1"/>
    </source>
</evidence>
<accession>A0A1L7VIY4</accession>
<dbReference type="AlphaFoldDB" id="A0A1L7VIY4"/>
<comment type="caution">
    <text evidence="2">The sequence shown here is derived from an EMBL/GenBank/DDBJ whole genome shotgun (WGS) entry which is preliminary data.</text>
</comment>
<reference evidence="3" key="1">
    <citation type="journal article" date="2016" name="Genome Biol. Evol.">
        <title>Comparative 'omics' of the Fusarium fujikuroi species complex highlights differences in genetic potential and metabolite synthesis.</title>
        <authorList>
            <person name="Niehaus E.-M."/>
            <person name="Muensterkoetter M."/>
            <person name="Proctor R.H."/>
            <person name="Brown D.W."/>
            <person name="Sharon A."/>
            <person name="Idan Y."/>
            <person name="Oren-Young L."/>
            <person name="Sieber C.M."/>
            <person name="Novak O."/>
            <person name="Pencik A."/>
            <person name="Tarkowska D."/>
            <person name="Hromadova K."/>
            <person name="Freeman S."/>
            <person name="Maymon M."/>
            <person name="Elazar M."/>
            <person name="Youssef S.A."/>
            <person name="El-Shabrawy E.S.M."/>
            <person name="Shalaby A.B.A."/>
            <person name="Houterman P."/>
            <person name="Brock N.L."/>
            <person name="Burkhardt I."/>
            <person name="Tsavkelova E.A."/>
            <person name="Dickschat J.S."/>
            <person name="Galuszka P."/>
            <person name="Gueldener U."/>
            <person name="Tudzynski B."/>
        </authorList>
    </citation>
    <scope>NUCLEOTIDE SEQUENCE [LARGE SCALE GENOMIC DNA]</scope>
    <source>
        <strain evidence="3">ET1</strain>
    </source>
</reference>
<dbReference type="Proteomes" id="UP000183971">
    <property type="component" value="Unassembled WGS sequence"/>
</dbReference>
<evidence type="ECO:0000256" key="1">
    <source>
        <dbReference type="SAM" id="MobiDB-lite"/>
    </source>
</evidence>
<keyword evidence="3" id="KW-1185">Reference proteome</keyword>
<dbReference type="VEuPathDB" id="FungiDB:FPRO_05447"/>
<organism evidence="2 3">
    <name type="scientific">Fusarium proliferatum (strain ET1)</name>
    <name type="common">Orchid endophyte fungus</name>
    <dbReference type="NCBI Taxonomy" id="1227346"/>
    <lineage>
        <taxon>Eukaryota</taxon>
        <taxon>Fungi</taxon>
        <taxon>Dikarya</taxon>
        <taxon>Ascomycota</taxon>
        <taxon>Pezizomycotina</taxon>
        <taxon>Sordariomycetes</taxon>
        <taxon>Hypocreomycetidae</taxon>
        <taxon>Hypocreales</taxon>
        <taxon>Nectriaceae</taxon>
        <taxon>Fusarium</taxon>
        <taxon>Fusarium fujikuroi species complex</taxon>
    </lineage>
</organism>
<proteinExistence type="predicted"/>
<name>A0A1L7VIY4_FUSPR</name>
<dbReference type="RefSeq" id="XP_031081140.1">
    <property type="nucleotide sequence ID" value="XM_031231066.1"/>
</dbReference>
<feature type="region of interest" description="Disordered" evidence="1">
    <location>
        <begin position="49"/>
        <end position="76"/>
    </location>
</feature>
<protein>
    <submittedName>
        <fullName evidence="2">Uncharacterized protein</fullName>
    </submittedName>
</protein>
<sequence length="155" mass="17241">MDTQLTTLLVAIRACPQCSNDARIIENALLALKDILLLLGAEQRVYAPSTRTQTPENSFLPSDQSDSSPKSPKANTKEKFTFGSLIIDDTESKVIARRLIRDAAIRIGQNLRWIGMKRKSGTAGSFNPLPRFNEEIELAMDRVKILVARTSSHFP</sequence>
<evidence type="ECO:0000313" key="3">
    <source>
        <dbReference type="Proteomes" id="UP000183971"/>
    </source>
</evidence>
<gene>
    <name evidence="2" type="ORF">FPRO_05447</name>
</gene>
<dbReference type="GeneID" id="42050328"/>
<feature type="compositionally biased region" description="Polar residues" evidence="1">
    <location>
        <begin position="49"/>
        <end position="60"/>
    </location>
</feature>